<dbReference type="GO" id="GO:0000981">
    <property type="term" value="F:DNA-binding transcription factor activity, RNA polymerase II-specific"/>
    <property type="evidence" value="ECO:0007669"/>
    <property type="project" value="TreeGrafter"/>
</dbReference>
<dbReference type="GO" id="GO:0000978">
    <property type="term" value="F:RNA polymerase II cis-regulatory region sequence-specific DNA binding"/>
    <property type="evidence" value="ECO:0007669"/>
    <property type="project" value="TreeGrafter"/>
</dbReference>
<comment type="subcellular location">
    <subcellularLocation>
        <location evidence="1">Nucleus</location>
    </subcellularLocation>
</comment>
<feature type="compositionally biased region" description="Basic and acidic residues" evidence="6">
    <location>
        <begin position="230"/>
        <end position="242"/>
    </location>
</feature>
<dbReference type="Pfam" id="PF00010">
    <property type="entry name" value="HLH"/>
    <property type="match status" value="1"/>
</dbReference>
<feature type="region of interest" description="Disordered" evidence="6">
    <location>
        <begin position="1"/>
        <end position="25"/>
    </location>
</feature>
<dbReference type="InterPro" id="IPR036638">
    <property type="entry name" value="HLH_DNA-bd_sf"/>
</dbReference>
<dbReference type="SMART" id="SM00353">
    <property type="entry name" value="HLH"/>
    <property type="match status" value="1"/>
</dbReference>
<accession>A0AAE0M0U4</accession>
<feature type="compositionally biased region" description="Basic and acidic residues" evidence="6">
    <location>
        <begin position="403"/>
        <end position="427"/>
    </location>
</feature>
<dbReference type="InterPro" id="IPR011598">
    <property type="entry name" value="bHLH_dom"/>
</dbReference>
<evidence type="ECO:0000256" key="4">
    <source>
        <dbReference type="ARBA" id="ARBA00023163"/>
    </source>
</evidence>
<sequence>MGSRNHQANPQPPPPPPPLESPQALFNSQLPFGYREEPTPPSLDVSNPLLNANDIGFFQTFFTNIDRPNPDPTNFLEGLEFTEGWQQLQPPTVVGHGTHLPTASPNDFPNYNFDVSGYSQVVPNIAPDVLDAAHVLSAPHNQQYGWSHGIQGPATMGPPTGGAPQQFSMFTTFINGQSQPTRSNPLPSNSYHDPFRPRLLGGSEANPGPPTIFEFGSDTSFTERNFVPRSTRDVDEEIRRQQQDILGCLVPNGSANNTRPPSPQQRNGAPDESISPVQLRTRQGFFPVQTTYGGHQEDDYADGTSPPANKRRMSNNNTSGSQGSMAVPRSLSFDNSNGTSGAPAAAAATKPPGGRRKSNGQGSTAAARVKTEGALPDEEPPSAGGSKKRRRNAGGGANKPPRQQRENLTEEEKRNNHIKSEQKRRQQIKEGYEELTELVPGLRNNGMSKSTVLTMTADHLESLLQGNRELEAI</sequence>
<feature type="compositionally biased region" description="Polar residues" evidence="6">
    <location>
        <begin position="175"/>
        <end position="191"/>
    </location>
</feature>
<dbReference type="InterPro" id="IPR052207">
    <property type="entry name" value="Max-like/E-box_TFs"/>
</dbReference>
<feature type="region of interest" description="Disordered" evidence="6">
    <location>
        <begin position="175"/>
        <end position="273"/>
    </location>
</feature>
<feature type="region of interest" description="Disordered" evidence="6">
    <location>
        <begin position="147"/>
        <end position="166"/>
    </location>
</feature>
<organism evidence="8 9">
    <name type="scientific">Apodospora peruviana</name>
    <dbReference type="NCBI Taxonomy" id="516989"/>
    <lineage>
        <taxon>Eukaryota</taxon>
        <taxon>Fungi</taxon>
        <taxon>Dikarya</taxon>
        <taxon>Ascomycota</taxon>
        <taxon>Pezizomycotina</taxon>
        <taxon>Sordariomycetes</taxon>
        <taxon>Sordariomycetidae</taxon>
        <taxon>Sordariales</taxon>
        <taxon>Lasiosphaeriaceae</taxon>
        <taxon>Apodospora</taxon>
    </lineage>
</organism>
<evidence type="ECO:0000259" key="7">
    <source>
        <dbReference type="PROSITE" id="PS50888"/>
    </source>
</evidence>
<keyword evidence="4" id="KW-0804">Transcription</keyword>
<dbReference type="PANTHER" id="PTHR15741:SF27">
    <property type="entry name" value="TRANSCRIPTION FACTOR AP-4"/>
    <property type="match status" value="1"/>
</dbReference>
<feature type="domain" description="BHLH" evidence="7">
    <location>
        <begin position="412"/>
        <end position="463"/>
    </location>
</feature>
<feature type="region of interest" description="Disordered" evidence="6">
    <location>
        <begin position="289"/>
        <end position="427"/>
    </location>
</feature>
<dbReference type="GO" id="GO:0046983">
    <property type="term" value="F:protein dimerization activity"/>
    <property type="evidence" value="ECO:0007669"/>
    <property type="project" value="InterPro"/>
</dbReference>
<dbReference type="PANTHER" id="PTHR15741">
    <property type="entry name" value="BASIC HELIX-LOOP-HELIX ZIP TRANSCRIPTION FACTOR"/>
    <property type="match status" value="1"/>
</dbReference>
<reference evidence="8" key="2">
    <citation type="submission" date="2023-06" db="EMBL/GenBank/DDBJ databases">
        <authorList>
            <consortium name="Lawrence Berkeley National Laboratory"/>
            <person name="Haridas S."/>
            <person name="Hensen N."/>
            <person name="Bonometti L."/>
            <person name="Westerberg I."/>
            <person name="Brannstrom I.O."/>
            <person name="Guillou S."/>
            <person name="Cros-Aarteil S."/>
            <person name="Calhoun S."/>
            <person name="Kuo A."/>
            <person name="Mondo S."/>
            <person name="Pangilinan J."/>
            <person name="Riley R."/>
            <person name="Labutti K."/>
            <person name="Andreopoulos B."/>
            <person name="Lipzen A."/>
            <person name="Chen C."/>
            <person name="Yanf M."/>
            <person name="Daum C."/>
            <person name="Ng V."/>
            <person name="Clum A."/>
            <person name="Steindorff A."/>
            <person name="Ohm R."/>
            <person name="Martin F."/>
            <person name="Silar P."/>
            <person name="Natvig D."/>
            <person name="Lalanne C."/>
            <person name="Gautier V."/>
            <person name="Ament-Velasquez S.L."/>
            <person name="Kruys A."/>
            <person name="Hutchinson M.I."/>
            <person name="Powell A.J."/>
            <person name="Barry K."/>
            <person name="Miller A.N."/>
            <person name="Grigoriev I.V."/>
            <person name="Debuchy R."/>
            <person name="Gladieux P."/>
            <person name="Thoren M.H."/>
            <person name="Johannesson H."/>
        </authorList>
    </citation>
    <scope>NUCLEOTIDE SEQUENCE</scope>
    <source>
        <strain evidence="8">CBS 118394</strain>
    </source>
</reference>
<proteinExistence type="predicted"/>
<dbReference type="GO" id="GO:0005634">
    <property type="term" value="C:nucleus"/>
    <property type="evidence" value="ECO:0007669"/>
    <property type="project" value="UniProtKB-SubCell"/>
</dbReference>
<name>A0AAE0M0U4_9PEZI</name>
<dbReference type="PROSITE" id="PS50888">
    <property type="entry name" value="BHLH"/>
    <property type="match status" value="1"/>
</dbReference>
<dbReference type="CDD" id="cd11404">
    <property type="entry name" value="bHLHzip_Mlx_like"/>
    <property type="match status" value="1"/>
</dbReference>
<dbReference type="SUPFAM" id="SSF47459">
    <property type="entry name" value="HLH, helix-loop-helix DNA-binding domain"/>
    <property type="match status" value="1"/>
</dbReference>
<evidence type="ECO:0000313" key="8">
    <source>
        <dbReference type="EMBL" id="KAK3314942.1"/>
    </source>
</evidence>
<reference evidence="8" key="1">
    <citation type="journal article" date="2023" name="Mol. Phylogenet. Evol.">
        <title>Genome-scale phylogeny and comparative genomics of the fungal order Sordariales.</title>
        <authorList>
            <person name="Hensen N."/>
            <person name="Bonometti L."/>
            <person name="Westerberg I."/>
            <person name="Brannstrom I.O."/>
            <person name="Guillou S."/>
            <person name="Cros-Aarteil S."/>
            <person name="Calhoun S."/>
            <person name="Haridas S."/>
            <person name="Kuo A."/>
            <person name="Mondo S."/>
            <person name="Pangilinan J."/>
            <person name="Riley R."/>
            <person name="LaButti K."/>
            <person name="Andreopoulos B."/>
            <person name="Lipzen A."/>
            <person name="Chen C."/>
            <person name="Yan M."/>
            <person name="Daum C."/>
            <person name="Ng V."/>
            <person name="Clum A."/>
            <person name="Steindorff A."/>
            <person name="Ohm R.A."/>
            <person name="Martin F."/>
            <person name="Silar P."/>
            <person name="Natvig D.O."/>
            <person name="Lalanne C."/>
            <person name="Gautier V."/>
            <person name="Ament-Velasquez S.L."/>
            <person name="Kruys A."/>
            <person name="Hutchinson M.I."/>
            <person name="Powell A.J."/>
            <person name="Barry K."/>
            <person name="Miller A.N."/>
            <person name="Grigoriev I.V."/>
            <person name="Debuchy R."/>
            <person name="Gladieux P."/>
            <person name="Hiltunen Thoren M."/>
            <person name="Johannesson H."/>
        </authorList>
    </citation>
    <scope>NUCLEOTIDE SEQUENCE</scope>
    <source>
        <strain evidence="8">CBS 118394</strain>
    </source>
</reference>
<dbReference type="EMBL" id="JAUEDM010000006">
    <property type="protein sequence ID" value="KAK3314942.1"/>
    <property type="molecule type" value="Genomic_DNA"/>
</dbReference>
<feature type="compositionally biased region" description="Pro residues" evidence="6">
    <location>
        <begin position="10"/>
        <end position="20"/>
    </location>
</feature>
<feature type="compositionally biased region" description="Polar residues" evidence="6">
    <location>
        <begin position="314"/>
        <end position="324"/>
    </location>
</feature>
<comment type="caution">
    <text evidence="8">The sequence shown here is derived from an EMBL/GenBank/DDBJ whole genome shotgun (WGS) entry which is preliminary data.</text>
</comment>
<evidence type="ECO:0000256" key="2">
    <source>
        <dbReference type="ARBA" id="ARBA00023015"/>
    </source>
</evidence>
<evidence type="ECO:0000256" key="1">
    <source>
        <dbReference type="ARBA" id="ARBA00004123"/>
    </source>
</evidence>
<keyword evidence="9" id="KW-1185">Reference proteome</keyword>
<evidence type="ECO:0000256" key="6">
    <source>
        <dbReference type="SAM" id="MobiDB-lite"/>
    </source>
</evidence>
<dbReference type="AlphaFoldDB" id="A0AAE0M0U4"/>
<feature type="compositionally biased region" description="Low complexity" evidence="6">
    <location>
        <begin position="152"/>
        <end position="164"/>
    </location>
</feature>
<evidence type="ECO:0000256" key="5">
    <source>
        <dbReference type="ARBA" id="ARBA00023242"/>
    </source>
</evidence>
<keyword evidence="2" id="KW-0805">Transcription regulation</keyword>
<dbReference type="Proteomes" id="UP001283341">
    <property type="component" value="Unassembled WGS sequence"/>
</dbReference>
<feature type="compositionally biased region" description="Low complexity" evidence="6">
    <location>
        <begin position="341"/>
        <end position="352"/>
    </location>
</feature>
<feature type="compositionally biased region" description="Polar residues" evidence="6">
    <location>
        <begin position="253"/>
        <end position="267"/>
    </location>
</feature>
<gene>
    <name evidence="8" type="ORF">B0H66DRAFT_327912</name>
</gene>
<evidence type="ECO:0000313" key="9">
    <source>
        <dbReference type="Proteomes" id="UP001283341"/>
    </source>
</evidence>
<keyword evidence="5" id="KW-0539">Nucleus</keyword>
<evidence type="ECO:0000256" key="3">
    <source>
        <dbReference type="ARBA" id="ARBA00023125"/>
    </source>
</evidence>
<dbReference type="Gene3D" id="4.10.280.10">
    <property type="entry name" value="Helix-loop-helix DNA-binding domain"/>
    <property type="match status" value="1"/>
</dbReference>
<protein>
    <recommendedName>
        <fullName evidence="7">BHLH domain-containing protein</fullName>
    </recommendedName>
</protein>
<keyword evidence="3" id="KW-0238">DNA-binding</keyword>